<reference evidence="13" key="1">
    <citation type="submission" date="2020-11" db="EMBL/GenBank/DDBJ databases">
        <authorList>
            <person name="Tran Van P."/>
        </authorList>
    </citation>
    <scope>NUCLEOTIDE SEQUENCE</scope>
</reference>
<feature type="region of interest" description="Disordered" evidence="11">
    <location>
        <begin position="110"/>
        <end position="168"/>
    </location>
</feature>
<accession>A0A7R9AEH9</accession>
<keyword evidence="8" id="KW-0539">Nucleus</keyword>
<comment type="similarity">
    <text evidence="3">Belongs to the snRNP SmB/SmN family.</text>
</comment>
<dbReference type="InterPro" id="IPR050914">
    <property type="entry name" value="snRNP_SmB/NAA38-like"/>
</dbReference>
<dbReference type="GO" id="GO:0005685">
    <property type="term" value="C:U1 snRNP"/>
    <property type="evidence" value="ECO:0007669"/>
    <property type="project" value="TreeGrafter"/>
</dbReference>
<dbReference type="InterPro" id="IPR001163">
    <property type="entry name" value="Sm_dom_euk/arc"/>
</dbReference>
<dbReference type="GO" id="GO:0005737">
    <property type="term" value="C:cytoplasm"/>
    <property type="evidence" value="ECO:0007669"/>
    <property type="project" value="UniProtKB-SubCell"/>
</dbReference>
<protein>
    <recommendedName>
        <fullName evidence="10">Sm protein B</fullName>
    </recommendedName>
</protein>
<evidence type="ECO:0000313" key="14">
    <source>
        <dbReference type="Proteomes" id="UP000677054"/>
    </source>
</evidence>
<keyword evidence="4" id="KW-0963">Cytoplasm</keyword>
<dbReference type="Gene3D" id="2.30.30.100">
    <property type="match status" value="1"/>
</dbReference>
<gene>
    <name evidence="13" type="ORF">DSTB1V02_LOCUS12562</name>
</gene>
<dbReference type="PANTHER" id="PTHR10701">
    <property type="entry name" value="SMALL NUCLEAR RIBONUCLEOPROTEIN-ASSOCIATED PROTEIN B AND N"/>
    <property type="match status" value="1"/>
</dbReference>
<dbReference type="SMART" id="SM00651">
    <property type="entry name" value="Sm"/>
    <property type="match status" value="1"/>
</dbReference>
<dbReference type="PANTHER" id="PTHR10701:SF0">
    <property type="entry name" value="SMALL NUCLEAR RIBONUCLEOPROTEIN-ASSOCIATED PROTEIN B"/>
    <property type="match status" value="1"/>
</dbReference>
<keyword evidence="7" id="KW-0508">mRNA splicing</keyword>
<evidence type="ECO:0000256" key="3">
    <source>
        <dbReference type="ARBA" id="ARBA00009123"/>
    </source>
</evidence>
<feature type="domain" description="Sm" evidence="12">
    <location>
        <begin position="4"/>
        <end position="86"/>
    </location>
</feature>
<dbReference type="GO" id="GO:0070990">
    <property type="term" value="F:snRNP binding"/>
    <property type="evidence" value="ECO:0007669"/>
    <property type="project" value="TreeGrafter"/>
</dbReference>
<dbReference type="GO" id="GO:0005682">
    <property type="term" value="C:U5 snRNP"/>
    <property type="evidence" value="ECO:0007669"/>
    <property type="project" value="TreeGrafter"/>
</dbReference>
<evidence type="ECO:0000256" key="4">
    <source>
        <dbReference type="ARBA" id="ARBA00022490"/>
    </source>
</evidence>
<dbReference type="GO" id="GO:0000398">
    <property type="term" value="P:mRNA splicing, via spliceosome"/>
    <property type="evidence" value="ECO:0007669"/>
    <property type="project" value="TreeGrafter"/>
</dbReference>
<dbReference type="SUPFAM" id="SSF50182">
    <property type="entry name" value="Sm-like ribonucleoproteins"/>
    <property type="match status" value="1"/>
</dbReference>
<dbReference type="CDD" id="cd01717">
    <property type="entry name" value="Sm_B"/>
    <property type="match status" value="1"/>
</dbReference>
<evidence type="ECO:0000313" key="13">
    <source>
        <dbReference type="EMBL" id="CAD7252809.1"/>
    </source>
</evidence>
<sequence length="168" mass="17690">MATGRINKMSQHLGYRIRVITGDKKSIVGTYLAYDKHMNLVLSDADEFRVVKPKTSKTAAQEQRRPLGLVLLRGNNIVSIAVEGPPPSDQTTARVPMSGRATEFHFGMGPGPGQARAAGRGVGPPPPQQAPAGLQGPVRGVGGPSSSMMTPQISGTPQGYPGGYGRPY</sequence>
<evidence type="ECO:0000256" key="7">
    <source>
        <dbReference type="ARBA" id="ARBA00023187"/>
    </source>
</evidence>
<dbReference type="GO" id="GO:0005687">
    <property type="term" value="C:U4 snRNP"/>
    <property type="evidence" value="ECO:0007669"/>
    <property type="project" value="TreeGrafter"/>
</dbReference>
<organism evidence="13">
    <name type="scientific">Darwinula stevensoni</name>
    <dbReference type="NCBI Taxonomy" id="69355"/>
    <lineage>
        <taxon>Eukaryota</taxon>
        <taxon>Metazoa</taxon>
        <taxon>Ecdysozoa</taxon>
        <taxon>Arthropoda</taxon>
        <taxon>Crustacea</taxon>
        <taxon>Oligostraca</taxon>
        <taxon>Ostracoda</taxon>
        <taxon>Podocopa</taxon>
        <taxon>Podocopida</taxon>
        <taxon>Darwinulocopina</taxon>
        <taxon>Darwinuloidea</taxon>
        <taxon>Darwinulidae</taxon>
        <taxon>Darwinula</taxon>
    </lineage>
</organism>
<keyword evidence="6" id="KW-0694">RNA-binding</keyword>
<evidence type="ECO:0000259" key="12">
    <source>
        <dbReference type="PROSITE" id="PS52002"/>
    </source>
</evidence>
<dbReference type="GO" id="GO:0071013">
    <property type="term" value="C:catalytic step 2 spliceosome"/>
    <property type="evidence" value="ECO:0007669"/>
    <property type="project" value="TreeGrafter"/>
</dbReference>
<dbReference type="Pfam" id="PF01423">
    <property type="entry name" value="LSM"/>
    <property type="match status" value="1"/>
</dbReference>
<evidence type="ECO:0000256" key="6">
    <source>
        <dbReference type="ARBA" id="ARBA00022884"/>
    </source>
</evidence>
<dbReference type="GO" id="GO:0003723">
    <property type="term" value="F:RNA binding"/>
    <property type="evidence" value="ECO:0007669"/>
    <property type="project" value="UniProtKB-KW"/>
</dbReference>
<evidence type="ECO:0000256" key="9">
    <source>
        <dbReference type="ARBA" id="ARBA00023274"/>
    </source>
</evidence>
<dbReference type="PROSITE" id="PS52002">
    <property type="entry name" value="SM"/>
    <property type="match status" value="1"/>
</dbReference>
<name>A0A7R9AEH9_9CRUS</name>
<evidence type="ECO:0000256" key="1">
    <source>
        <dbReference type="ARBA" id="ARBA00004123"/>
    </source>
</evidence>
<dbReference type="AlphaFoldDB" id="A0A7R9AEH9"/>
<comment type="subcellular location">
    <subcellularLocation>
        <location evidence="2">Cytoplasm</location>
    </subcellularLocation>
    <subcellularLocation>
        <location evidence="1">Nucleus</location>
    </subcellularLocation>
</comment>
<dbReference type="EMBL" id="CAJPEV010004871">
    <property type="protein sequence ID" value="CAG0902438.1"/>
    <property type="molecule type" value="Genomic_DNA"/>
</dbReference>
<dbReference type="OrthoDB" id="2020720at2759"/>
<dbReference type="GO" id="GO:0005686">
    <property type="term" value="C:U2 snRNP"/>
    <property type="evidence" value="ECO:0007669"/>
    <property type="project" value="TreeGrafter"/>
</dbReference>
<evidence type="ECO:0000256" key="10">
    <source>
        <dbReference type="ARBA" id="ARBA00041355"/>
    </source>
</evidence>
<dbReference type="GO" id="GO:0046540">
    <property type="term" value="C:U4/U6 x U5 tri-snRNP complex"/>
    <property type="evidence" value="ECO:0007669"/>
    <property type="project" value="TreeGrafter"/>
</dbReference>
<keyword evidence="5" id="KW-0507">mRNA processing</keyword>
<evidence type="ECO:0000256" key="11">
    <source>
        <dbReference type="SAM" id="MobiDB-lite"/>
    </source>
</evidence>
<keyword evidence="9" id="KW-0687">Ribonucleoprotein</keyword>
<dbReference type="InterPro" id="IPR047575">
    <property type="entry name" value="Sm"/>
</dbReference>
<evidence type="ECO:0000256" key="5">
    <source>
        <dbReference type="ARBA" id="ARBA00022664"/>
    </source>
</evidence>
<evidence type="ECO:0000256" key="2">
    <source>
        <dbReference type="ARBA" id="ARBA00004496"/>
    </source>
</evidence>
<dbReference type="GO" id="GO:0071004">
    <property type="term" value="C:U2-type prespliceosome"/>
    <property type="evidence" value="ECO:0007669"/>
    <property type="project" value="TreeGrafter"/>
</dbReference>
<proteinExistence type="inferred from homology"/>
<keyword evidence="14" id="KW-1185">Reference proteome</keyword>
<dbReference type="EMBL" id="LR904388">
    <property type="protein sequence ID" value="CAD7252809.1"/>
    <property type="molecule type" value="Genomic_DNA"/>
</dbReference>
<dbReference type="InterPro" id="IPR010920">
    <property type="entry name" value="LSM_dom_sf"/>
</dbReference>
<dbReference type="Proteomes" id="UP000677054">
    <property type="component" value="Unassembled WGS sequence"/>
</dbReference>
<evidence type="ECO:0000256" key="8">
    <source>
        <dbReference type="ARBA" id="ARBA00023242"/>
    </source>
</evidence>